<feature type="compositionally biased region" description="Polar residues" evidence="3">
    <location>
        <begin position="937"/>
        <end position="958"/>
    </location>
</feature>
<feature type="domain" description="HTH La-type RNA-binding" evidence="4">
    <location>
        <begin position="478"/>
        <end position="572"/>
    </location>
</feature>
<name>A0A8E0RKX0_9TREM</name>
<dbReference type="Proteomes" id="UP000728185">
    <property type="component" value="Unassembled WGS sequence"/>
</dbReference>
<dbReference type="Gene3D" id="1.10.10.10">
    <property type="entry name" value="Winged helix-like DNA-binding domain superfamily/Winged helix DNA-binding domain"/>
    <property type="match status" value="1"/>
</dbReference>
<feature type="region of interest" description="Disordered" evidence="3">
    <location>
        <begin position="1"/>
        <end position="42"/>
    </location>
</feature>
<evidence type="ECO:0000313" key="6">
    <source>
        <dbReference type="Proteomes" id="UP000728185"/>
    </source>
</evidence>
<feature type="region of interest" description="Disordered" evidence="3">
    <location>
        <begin position="145"/>
        <end position="225"/>
    </location>
</feature>
<dbReference type="GO" id="GO:0003723">
    <property type="term" value="F:RNA binding"/>
    <property type="evidence" value="ECO:0007669"/>
    <property type="project" value="UniProtKB-UniRule"/>
</dbReference>
<reference evidence="5" key="1">
    <citation type="submission" date="2019-05" db="EMBL/GenBank/DDBJ databases">
        <title>Annotation for the trematode Fasciolopsis buski.</title>
        <authorList>
            <person name="Choi Y.-J."/>
        </authorList>
    </citation>
    <scope>NUCLEOTIDE SEQUENCE</scope>
    <source>
        <strain evidence="5">HT</strain>
        <tissue evidence="5">Whole worm</tissue>
    </source>
</reference>
<feature type="region of interest" description="Disordered" evidence="3">
    <location>
        <begin position="973"/>
        <end position="994"/>
    </location>
</feature>
<organism evidence="5 6">
    <name type="scientific">Fasciolopsis buskii</name>
    <dbReference type="NCBI Taxonomy" id="27845"/>
    <lineage>
        <taxon>Eukaryota</taxon>
        <taxon>Metazoa</taxon>
        <taxon>Spiralia</taxon>
        <taxon>Lophotrochozoa</taxon>
        <taxon>Platyhelminthes</taxon>
        <taxon>Trematoda</taxon>
        <taxon>Digenea</taxon>
        <taxon>Plagiorchiida</taxon>
        <taxon>Echinostomata</taxon>
        <taxon>Echinostomatoidea</taxon>
        <taxon>Fasciolidae</taxon>
        <taxon>Fasciolopsis</taxon>
    </lineage>
</organism>
<accession>A0A8E0RKX0</accession>
<feature type="compositionally biased region" description="Polar residues" evidence="3">
    <location>
        <begin position="169"/>
        <end position="186"/>
    </location>
</feature>
<evidence type="ECO:0000256" key="1">
    <source>
        <dbReference type="ARBA" id="ARBA00022884"/>
    </source>
</evidence>
<feature type="region of interest" description="Disordered" evidence="3">
    <location>
        <begin position="420"/>
        <end position="449"/>
    </location>
</feature>
<dbReference type="EMBL" id="LUCM01009923">
    <property type="protein sequence ID" value="KAA0186163.1"/>
    <property type="molecule type" value="Genomic_DNA"/>
</dbReference>
<evidence type="ECO:0000313" key="5">
    <source>
        <dbReference type="EMBL" id="KAA0186163.1"/>
    </source>
</evidence>
<dbReference type="OrthoDB" id="6270780at2759"/>
<dbReference type="PROSITE" id="PS50961">
    <property type="entry name" value="HTH_LA"/>
    <property type="match status" value="1"/>
</dbReference>
<dbReference type="AlphaFoldDB" id="A0A8E0RKX0"/>
<feature type="region of interest" description="Disordered" evidence="3">
    <location>
        <begin position="917"/>
        <end position="958"/>
    </location>
</feature>
<keyword evidence="1 2" id="KW-0694">RNA-binding</keyword>
<gene>
    <name evidence="5" type="ORF">FBUS_05293</name>
</gene>
<dbReference type="InterPro" id="IPR036388">
    <property type="entry name" value="WH-like_DNA-bd_sf"/>
</dbReference>
<feature type="compositionally biased region" description="Low complexity" evidence="3">
    <location>
        <begin position="920"/>
        <end position="936"/>
    </location>
</feature>
<sequence length="994" mass="104994">MSDNLAPKFAQLSVRSEKVGEDDSSSTFTRANGEEEKGKNNPWKLTVEKIKWQNCEVSNAPFAIRGRGSYATSFSSPHYNFRRGGPGFRGRGADTIRPRGANGSYVRNAFRAPGLRNPGDSREDKFCSATAAVDPETIEAHVDASRQRNLSAEQNTDEQIKSGAGDDSSACSVPSTNVGLQPSSADSGPVRTVVTQSSQPKRPYRERMSVAQGISAQSSTTGAYEAGPVGRARRCYMRQHQTAYGPEPEAASAAHSLVTAAIQPLAQYQPVTPITYYIPGAPAVGTALWGPNLQLAVSTGSHSAVQTNIVPISVTNPALIPVPNPQPIGPVDGIDGSHSILNDLSLTSSALMQQTLPRVPVDLPSFKGLNVSEVQVEVVDVDKLIAFINERKWQNVIFPVSLKEHPAVAASIRAALGKSETSDTGETGFFHTEGNHSGKMSQEETNEKPGKPDVIIVEGRFFFVPRNVNRTKFLKFVSKSDYIRHHVFLFSSEYYFSQSNLNRDTHLAAILSANQDVCPITELLQFNRLRFVSTTKTELLEAVASSPSVVVTYAVDGSPFGIARIIEATLTAPPTTLTDASVATSSSEQLSAISTALSDSTTNSGSTTIAASSPGQILSNGDVPTVRPHHLPSTATSSYTTQTTSISAVQMPSLIATPNQISTQYVQSQAFLLNSVPRMEFNNASPGSVGYPGFTASQLQQYYPQSDAGVSLPQAASIAFPNQQNLYPHPQALVAAAASQSSLLSSNQPNLQSPDGGAAFMTAFYRITTPGHPPPAVGAFLPPVGNTAALTGPNNSPVFLQLLPAAHPSPGYLGSNASNPGSFFNRPVWIPVATPGSGIAVSNITPASPFPHYITVSHGPPNLAVPNAVAAPFSGTVPHSLQAGSLPTLPTALFDALYVSQNDQSSSGLAQSHITRQTIHSSNHSHTSTMNNTSSMQPATTSVSSSNTHPGSSISGVTSTHHALSFAPDSMTLSVSSASSNQPTPKKITVNAHP</sequence>
<comment type="caution">
    <text evidence="5">The sequence shown here is derived from an EMBL/GenBank/DDBJ whole genome shotgun (WGS) entry which is preliminary data.</text>
</comment>
<evidence type="ECO:0000256" key="2">
    <source>
        <dbReference type="PROSITE-ProRule" id="PRU00332"/>
    </source>
</evidence>
<feature type="region of interest" description="Disordered" evidence="3">
    <location>
        <begin position="598"/>
        <end position="618"/>
    </location>
</feature>
<protein>
    <recommendedName>
        <fullName evidence="4">HTH La-type RNA-binding domain-containing protein</fullName>
    </recommendedName>
</protein>
<evidence type="ECO:0000259" key="4">
    <source>
        <dbReference type="PROSITE" id="PS50961"/>
    </source>
</evidence>
<feature type="compositionally biased region" description="Basic and acidic residues" evidence="3">
    <location>
        <begin position="433"/>
        <end position="449"/>
    </location>
</feature>
<keyword evidence="6" id="KW-1185">Reference proteome</keyword>
<dbReference type="InterPro" id="IPR006630">
    <property type="entry name" value="La_HTH"/>
</dbReference>
<dbReference type="InterPro" id="IPR036390">
    <property type="entry name" value="WH_DNA-bd_sf"/>
</dbReference>
<feature type="compositionally biased region" description="Polar residues" evidence="3">
    <location>
        <begin position="212"/>
        <end position="222"/>
    </location>
</feature>
<feature type="compositionally biased region" description="Polar residues" evidence="3">
    <location>
        <begin position="973"/>
        <end position="984"/>
    </location>
</feature>
<dbReference type="SUPFAM" id="SSF46785">
    <property type="entry name" value="Winged helix' DNA-binding domain"/>
    <property type="match status" value="1"/>
</dbReference>
<proteinExistence type="predicted"/>
<evidence type="ECO:0000256" key="3">
    <source>
        <dbReference type="SAM" id="MobiDB-lite"/>
    </source>
</evidence>